<feature type="domain" description="HTH tetR-type" evidence="5">
    <location>
        <begin position="13"/>
        <end position="73"/>
    </location>
</feature>
<dbReference type="STRING" id="630515.SAMN04489812_5779"/>
<evidence type="ECO:0000256" key="2">
    <source>
        <dbReference type="ARBA" id="ARBA00023125"/>
    </source>
</evidence>
<evidence type="ECO:0000256" key="3">
    <source>
        <dbReference type="ARBA" id="ARBA00023163"/>
    </source>
</evidence>
<dbReference type="Gene3D" id="1.10.357.10">
    <property type="entry name" value="Tetracycline Repressor, domain 2"/>
    <property type="match status" value="1"/>
</dbReference>
<dbReference type="Pfam" id="PF00440">
    <property type="entry name" value="TetR_N"/>
    <property type="match status" value="1"/>
</dbReference>
<feature type="DNA-binding region" description="H-T-H motif" evidence="4">
    <location>
        <begin position="36"/>
        <end position="55"/>
    </location>
</feature>
<dbReference type="RefSeq" id="WP_091530492.1">
    <property type="nucleotide sequence ID" value="NZ_LT629772.1"/>
</dbReference>
<dbReference type="PROSITE" id="PS50977">
    <property type="entry name" value="HTH_TETR_2"/>
    <property type="match status" value="1"/>
</dbReference>
<accession>A0A1H2A9W7</accession>
<name>A0A1H2A9W7_9ACTN</name>
<evidence type="ECO:0000256" key="4">
    <source>
        <dbReference type="PROSITE-ProRule" id="PRU00335"/>
    </source>
</evidence>
<evidence type="ECO:0000256" key="1">
    <source>
        <dbReference type="ARBA" id="ARBA00023015"/>
    </source>
</evidence>
<dbReference type="SUPFAM" id="SSF46689">
    <property type="entry name" value="Homeodomain-like"/>
    <property type="match status" value="1"/>
</dbReference>
<sequence length="197" mass="21678">MPAASPDPHRRSEQSRRAILAATVELVGDLGYEQVSIEAIARQAGVGKQTIYRWWPSKGAVTLDALDESLDAVVDFPDTGDIVADLRTQMLGVSRLLTTRVGRVYQGLVAAAQSDPRLSRAHLDRVIEPAVLACRRRLATGVERGELRADIDLQGLIDLLYGVIYYRLLLHTRPLDDDQIDAVLEIAFSGARPGRPR</sequence>
<dbReference type="SUPFAM" id="SSF48498">
    <property type="entry name" value="Tetracyclin repressor-like, C-terminal domain"/>
    <property type="match status" value="1"/>
</dbReference>
<dbReference type="InterPro" id="IPR009057">
    <property type="entry name" value="Homeodomain-like_sf"/>
</dbReference>
<dbReference type="PANTHER" id="PTHR30055:SF148">
    <property type="entry name" value="TETR-FAMILY TRANSCRIPTIONAL REGULATOR"/>
    <property type="match status" value="1"/>
</dbReference>
<gene>
    <name evidence="6" type="ORF">SAMN04489812_5779</name>
</gene>
<dbReference type="InterPro" id="IPR036271">
    <property type="entry name" value="Tet_transcr_reg_TetR-rel_C_sf"/>
</dbReference>
<keyword evidence="2 4" id="KW-0238">DNA-binding</keyword>
<dbReference type="InterPro" id="IPR001647">
    <property type="entry name" value="HTH_TetR"/>
</dbReference>
<evidence type="ECO:0000259" key="5">
    <source>
        <dbReference type="PROSITE" id="PS50977"/>
    </source>
</evidence>
<evidence type="ECO:0000313" key="6">
    <source>
        <dbReference type="EMBL" id="SDT42751.1"/>
    </source>
</evidence>
<dbReference type="PANTHER" id="PTHR30055">
    <property type="entry name" value="HTH-TYPE TRANSCRIPTIONAL REGULATOR RUTR"/>
    <property type="match status" value="1"/>
</dbReference>
<protein>
    <submittedName>
        <fullName evidence="6">DNA-binding transcriptional regulator, AcrR family</fullName>
    </submittedName>
</protein>
<dbReference type="OrthoDB" id="3727135at2"/>
<dbReference type="Pfam" id="PF16859">
    <property type="entry name" value="TetR_C_11"/>
    <property type="match status" value="1"/>
</dbReference>
<dbReference type="InterPro" id="IPR050109">
    <property type="entry name" value="HTH-type_TetR-like_transc_reg"/>
</dbReference>
<dbReference type="GO" id="GO:0003700">
    <property type="term" value="F:DNA-binding transcription factor activity"/>
    <property type="evidence" value="ECO:0007669"/>
    <property type="project" value="TreeGrafter"/>
</dbReference>
<dbReference type="Proteomes" id="UP000199103">
    <property type="component" value="Chromosome I"/>
</dbReference>
<dbReference type="AlphaFoldDB" id="A0A1H2A9W7"/>
<evidence type="ECO:0000313" key="7">
    <source>
        <dbReference type="Proteomes" id="UP000199103"/>
    </source>
</evidence>
<dbReference type="Gene3D" id="1.10.10.60">
    <property type="entry name" value="Homeodomain-like"/>
    <property type="match status" value="1"/>
</dbReference>
<dbReference type="EMBL" id="LT629772">
    <property type="protein sequence ID" value="SDT42751.1"/>
    <property type="molecule type" value="Genomic_DNA"/>
</dbReference>
<keyword evidence="7" id="KW-1185">Reference proteome</keyword>
<proteinExistence type="predicted"/>
<dbReference type="PRINTS" id="PR00455">
    <property type="entry name" value="HTHTETR"/>
</dbReference>
<organism evidence="6 7">
    <name type="scientific">Microlunatus soli</name>
    <dbReference type="NCBI Taxonomy" id="630515"/>
    <lineage>
        <taxon>Bacteria</taxon>
        <taxon>Bacillati</taxon>
        <taxon>Actinomycetota</taxon>
        <taxon>Actinomycetes</taxon>
        <taxon>Propionibacteriales</taxon>
        <taxon>Propionibacteriaceae</taxon>
        <taxon>Microlunatus</taxon>
    </lineage>
</organism>
<keyword evidence="3" id="KW-0804">Transcription</keyword>
<keyword evidence="1" id="KW-0805">Transcription regulation</keyword>
<reference evidence="6 7" key="1">
    <citation type="submission" date="2016-10" db="EMBL/GenBank/DDBJ databases">
        <authorList>
            <person name="de Groot N.N."/>
        </authorList>
    </citation>
    <scope>NUCLEOTIDE SEQUENCE [LARGE SCALE GENOMIC DNA]</scope>
    <source>
        <strain evidence="6 7">DSM 21800</strain>
    </source>
</reference>
<dbReference type="InterPro" id="IPR011075">
    <property type="entry name" value="TetR_C"/>
</dbReference>
<dbReference type="GO" id="GO:0000976">
    <property type="term" value="F:transcription cis-regulatory region binding"/>
    <property type="evidence" value="ECO:0007669"/>
    <property type="project" value="TreeGrafter"/>
</dbReference>